<keyword evidence="4" id="KW-0788">Thiol protease</keyword>
<dbReference type="PROSITE" id="PS51935">
    <property type="entry name" value="NLPC_P60"/>
    <property type="match status" value="1"/>
</dbReference>
<keyword evidence="3" id="KW-0378">Hydrolase</keyword>
<sequence length="195" mass="19827">MDGVTEVRSRIAEIQAGFPRTTQPSAATDWVSAAMTAGLTMGTTPSSVRTTSGTDALPRVDAGGALSGASAAGSAIVANARQYLGVPYLWGGTDPSRGLDCSGFTQLVYKSQGIDLPRVSSQQATAGTAVGSLAEARAGDLLFFDYSPDRPGIDHVGIYVGDGQMIAAPQPGDVVKMQSAGQPTAIRRVLPAGAA</sequence>
<evidence type="ECO:0000313" key="7">
    <source>
        <dbReference type="Proteomes" id="UP001499924"/>
    </source>
</evidence>
<dbReference type="Proteomes" id="UP001499924">
    <property type="component" value="Unassembled WGS sequence"/>
</dbReference>
<gene>
    <name evidence="6" type="ORF">GCM10010531_15510</name>
</gene>
<feature type="domain" description="NlpC/P60" evidence="5">
    <location>
        <begin position="70"/>
        <end position="195"/>
    </location>
</feature>
<evidence type="ECO:0000313" key="6">
    <source>
        <dbReference type="EMBL" id="GAA3164224.1"/>
    </source>
</evidence>
<accession>A0ABP6P378</accession>
<evidence type="ECO:0000256" key="1">
    <source>
        <dbReference type="ARBA" id="ARBA00007074"/>
    </source>
</evidence>
<dbReference type="EMBL" id="BAAAVV010000003">
    <property type="protein sequence ID" value="GAA3164224.1"/>
    <property type="molecule type" value="Genomic_DNA"/>
</dbReference>
<proteinExistence type="inferred from homology"/>
<keyword evidence="2" id="KW-0645">Protease</keyword>
<dbReference type="SUPFAM" id="SSF54001">
    <property type="entry name" value="Cysteine proteinases"/>
    <property type="match status" value="1"/>
</dbReference>
<dbReference type="InterPro" id="IPR051202">
    <property type="entry name" value="Peptidase_C40"/>
</dbReference>
<dbReference type="Gene3D" id="3.90.1720.10">
    <property type="entry name" value="endopeptidase domain like (from Nostoc punctiforme)"/>
    <property type="match status" value="1"/>
</dbReference>
<dbReference type="InterPro" id="IPR038765">
    <property type="entry name" value="Papain-like_cys_pep_sf"/>
</dbReference>
<evidence type="ECO:0000259" key="5">
    <source>
        <dbReference type="PROSITE" id="PS51935"/>
    </source>
</evidence>
<evidence type="ECO:0000256" key="3">
    <source>
        <dbReference type="ARBA" id="ARBA00022801"/>
    </source>
</evidence>
<evidence type="ECO:0000256" key="2">
    <source>
        <dbReference type="ARBA" id="ARBA00022670"/>
    </source>
</evidence>
<protein>
    <recommendedName>
        <fullName evidence="5">NlpC/P60 domain-containing protein</fullName>
    </recommendedName>
</protein>
<evidence type="ECO:0000256" key="4">
    <source>
        <dbReference type="ARBA" id="ARBA00022807"/>
    </source>
</evidence>
<dbReference type="RefSeq" id="WP_344688187.1">
    <property type="nucleotide sequence ID" value="NZ_BAAAVV010000003.1"/>
</dbReference>
<dbReference type="PANTHER" id="PTHR47053:SF1">
    <property type="entry name" value="MUREIN DD-ENDOPEPTIDASE MEPH-RELATED"/>
    <property type="match status" value="1"/>
</dbReference>
<keyword evidence="7" id="KW-1185">Reference proteome</keyword>
<dbReference type="PANTHER" id="PTHR47053">
    <property type="entry name" value="MUREIN DD-ENDOPEPTIDASE MEPH-RELATED"/>
    <property type="match status" value="1"/>
</dbReference>
<comment type="caution">
    <text evidence="6">The sequence shown here is derived from an EMBL/GenBank/DDBJ whole genome shotgun (WGS) entry which is preliminary data.</text>
</comment>
<comment type="similarity">
    <text evidence="1">Belongs to the peptidase C40 family.</text>
</comment>
<dbReference type="Pfam" id="PF00877">
    <property type="entry name" value="NLPC_P60"/>
    <property type="match status" value="1"/>
</dbReference>
<name>A0ABP6P378_9ACTN</name>
<organism evidence="6 7">
    <name type="scientific">Blastococcus jejuensis</name>
    <dbReference type="NCBI Taxonomy" id="351224"/>
    <lineage>
        <taxon>Bacteria</taxon>
        <taxon>Bacillati</taxon>
        <taxon>Actinomycetota</taxon>
        <taxon>Actinomycetes</taxon>
        <taxon>Geodermatophilales</taxon>
        <taxon>Geodermatophilaceae</taxon>
        <taxon>Blastococcus</taxon>
    </lineage>
</organism>
<dbReference type="InterPro" id="IPR000064">
    <property type="entry name" value="NLP_P60_dom"/>
</dbReference>
<reference evidence="7" key="1">
    <citation type="journal article" date="2019" name="Int. J. Syst. Evol. Microbiol.">
        <title>The Global Catalogue of Microorganisms (GCM) 10K type strain sequencing project: providing services to taxonomists for standard genome sequencing and annotation.</title>
        <authorList>
            <consortium name="The Broad Institute Genomics Platform"/>
            <consortium name="The Broad Institute Genome Sequencing Center for Infectious Disease"/>
            <person name="Wu L."/>
            <person name="Ma J."/>
        </authorList>
    </citation>
    <scope>NUCLEOTIDE SEQUENCE [LARGE SCALE GENOMIC DNA]</scope>
    <source>
        <strain evidence="7">JCM 15614</strain>
    </source>
</reference>